<organism evidence="2 3">
    <name type="scientific">Armillaria ostoyae</name>
    <name type="common">Armillaria root rot fungus</name>
    <dbReference type="NCBI Taxonomy" id="47428"/>
    <lineage>
        <taxon>Eukaryota</taxon>
        <taxon>Fungi</taxon>
        <taxon>Dikarya</taxon>
        <taxon>Basidiomycota</taxon>
        <taxon>Agaricomycotina</taxon>
        <taxon>Agaricomycetes</taxon>
        <taxon>Agaricomycetidae</taxon>
        <taxon>Agaricales</taxon>
        <taxon>Marasmiineae</taxon>
        <taxon>Physalacriaceae</taxon>
        <taxon>Armillaria</taxon>
    </lineage>
</organism>
<accession>A0A284QSF8</accession>
<feature type="region of interest" description="Disordered" evidence="1">
    <location>
        <begin position="1"/>
        <end position="22"/>
    </location>
</feature>
<sequence length="95" mass="11076">MVQDRHELIPSHSNKRKSHGLKQLALTPVTGWGKHRSFEFEDNMNARSRQTHAPAPCTFIRIRDSICIRREGNKPCAEDITVLRRCQLRKDQRQA</sequence>
<keyword evidence="3" id="KW-1185">Reference proteome</keyword>
<dbReference type="Proteomes" id="UP000219338">
    <property type="component" value="Unassembled WGS sequence"/>
</dbReference>
<name>A0A284QSF8_ARMOS</name>
<protein>
    <submittedName>
        <fullName evidence="2">Uncharacterized protein</fullName>
    </submittedName>
</protein>
<evidence type="ECO:0000256" key="1">
    <source>
        <dbReference type="SAM" id="MobiDB-lite"/>
    </source>
</evidence>
<evidence type="ECO:0000313" key="2">
    <source>
        <dbReference type="EMBL" id="SJK99412.1"/>
    </source>
</evidence>
<evidence type="ECO:0000313" key="3">
    <source>
        <dbReference type="Proteomes" id="UP000219338"/>
    </source>
</evidence>
<reference evidence="3" key="1">
    <citation type="journal article" date="2017" name="Nat. Ecol. Evol.">
        <title>Genome expansion and lineage-specific genetic innovations in the forest pathogenic fungi Armillaria.</title>
        <authorList>
            <person name="Sipos G."/>
            <person name="Prasanna A.N."/>
            <person name="Walter M.C."/>
            <person name="O'Connor E."/>
            <person name="Balint B."/>
            <person name="Krizsan K."/>
            <person name="Kiss B."/>
            <person name="Hess J."/>
            <person name="Varga T."/>
            <person name="Slot J."/>
            <person name="Riley R."/>
            <person name="Boka B."/>
            <person name="Rigling D."/>
            <person name="Barry K."/>
            <person name="Lee J."/>
            <person name="Mihaltcheva S."/>
            <person name="LaButti K."/>
            <person name="Lipzen A."/>
            <person name="Waldron R."/>
            <person name="Moloney N.M."/>
            <person name="Sperisen C."/>
            <person name="Kredics L."/>
            <person name="Vagvoelgyi C."/>
            <person name="Patrignani A."/>
            <person name="Fitzpatrick D."/>
            <person name="Nagy I."/>
            <person name="Doyle S."/>
            <person name="Anderson J.B."/>
            <person name="Grigoriev I.V."/>
            <person name="Gueldener U."/>
            <person name="Muensterkoetter M."/>
            <person name="Nagy L.G."/>
        </authorList>
    </citation>
    <scope>NUCLEOTIDE SEQUENCE [LARGE SCALE GENOMIC DNA]</scope>
    <source>
        <strain evidence="3">C18/9</strain>
    </source>
</reference>
<dbReference type="EMBL" id="FUEG01000002">
    <property type="protein sequence ID" value="SJK99412.1"/>
    <property type="molecule type" value="Genomic_DNA"/>
</dbReference>
<dbReference type="AlphaFoldDB" id="A0A284QSF8"/>
<proteinExistence type="predicted"/>
<gene>
    <name evidence="2" type="ORF">ARMOST_02711</name>
</gene>